<feature type="transmembrane region" description="Helical" evidence="1">
    <location>
        <begin position="962"/>
        <end position="986"/>
    </location>
</feature>
<dbReference type="SUPFAM" id="SSF82693">
    <property type="entry name" value="Multidrug efflux transporter AcrB pore domain, PN1, PN2, PC1 and PC2 subdomains"/>
    <property type="match status" value="4"/>
</dbReference>
<feature type="transmembrane region" description="Helical" evidence="1">
    <location>
        <begin position="859"/>
        <end position="879"/>
    </location>
</feature>
<feature type="transmembrane region" description="Helical" evidence="1">
    <location>
        <begin position="12"/>
        <end position="32"/>
    </location>
</feature>
<feature type="transmembrane region" description="Helical" evidence="1">
    <location>
        <begin position="534"/>
        <end position="551"/>
    </location>
</feature>
<dbReference type="Gene3D" id="1.20.1640.10">
    <property type="entry name" value="Multidrug efflux transporter AcrB transmembrane domain"/>
    <property type="match status" value="2"/>
</dbReference>
<dbReference type="Gene3D" id="3.30.70.1320">
    <property type="entry name" value="Multidrug efflux transporter AcrB pore domain like"/>
    <property type="match status" value="1"/>
</dbReference>
<feature type="transmembrane region" description="Helical" evidence="1">
    <location>
        <begin position="912"/>
        <end position="933"/>
    </location>
</feature>
<dbReference type="PRINTS" id="PR00702">
    <property type="entry name" value="ACRIFLAVINRP"/>
</dbReference>
<feature type="transmembrane region" description="Helical" evidence="1">
    <location>
        <begin position="364"/>
        <end position="385"/>
    </location>
</feature>
<sequence length="1042" mass="113181">MNISEPFIRRPIATSLVMLAIMVFGMLAYRGLPVNDLPTVDFPTIQVRSDLAGASPETMASAVATPLEREFSTIAGLDSMTSTNGQGLSIITLKFTLKRDIDAAALDVQAAIAKAMRQLPPDMATPPSYRKVNPADSPVLYIALNSATMPLHQVNEYADTMLAQRISMVSGVAQVLVYGSQKYAARVQVDPRQLASRGIGIDEVATALSRANSNLPTGTLQGPKQALTIQTNGPLLSAEAFRPAIVAWKNGSPVRVQDLGTAIDSVENDKVAAWYNRKEFATRAIILAVQRQPGANTIEMVDAIKALLPEFQSQLPAALQMNVLYDRTVSIRESVDEVKFTLVLTIGLVIMVIFLFLRNLPATIIPSLAVPLSIVGTFAVMYGLGISINNISLLALTLSIGFVVDDAIVMLENIVRHIENGEKPMAAALRGAKEIGFTIVSMTISLVAVFIPVLFMGGMLGRLLNEFAITISAAILISGFVSLTLTPMMCSRFLKQHDATQRHGRLYLFMERFFDRLRDGYDISLQWVLRHRRAVLVFTVVSGAITVGMFMRMPAGLFSSEDTGGIFGITEGVQGISFEEMMRNQQLAAEIVRQNPNVEAFMSSAGASGSRVGSNSGFMFIRLKPLHQRRDSADEVIQQLRPKLAKLPGIQVFLQNPPPIRLEATLAKAQYQFALMSPDTDTLYKAAAEFEARLKNVPILQDVTSDLQIRNPELKLVIDRDRAAALGVSAQQVEDVLYYAYGSRQVSTIFAPSNQYRVILEVEPKYQQDASALSLLYVRSSGGQLVPLSTLVSPQRTVGPLSVNHLGQSTAVTISFNIRPGVPLGEATATVEQEARTLPAGITTAFQGTAQAFQQSFKGLSWLLIAAIAVIYIVLGVLYESYIHPLTILSGLPSAGLGALLTLLLFGHELNLYAFVGIILLVGIVKKNAIMMIDFALEAQRSEGTAPLDAIYRGALIRFRPIMMTTMAALMGALPIALGIGAGAAARRPLGLAVVGGLIVSQILTLYITPVVYYYLDLVQRRLMEVRRREVPHGERVHPTAS</sequence>
<feature type="transmembrane region" description="Helical" evidence="1">
    <location>
        <begin position="340"/>
        <end position="357"/>
    </location>
</feature>
<dbReference type="Gene3D" id="3.30.70.1430">
    <property type="entry name" value="Multidrug efflux transporter AcrB pore domain"/>
    <property type="match status" value="2"/>
</dbReference>
<dbReference type="Gene3D" id="3.30.70.1440">
    <property type="entry name" value="Multidrug efflux transporter AcrB pore domain"/>
    <property type="match status" value="1"/>
</dbReference>
<feature type="transmembrane region" description="Helical" evidence="1">
    <location>
        <begin position="992"/>
        <end position="1016"/>
    </location>
</feature>
<dbReference type="PANTHER" id="PTHR32063">
    <property type="match status" value="1"/>
</dbReference>
<dbReference type="SUPFAM" id="SSF82866">
    <property type="entry name" value="Multidrug efflux transporter AcrB transmembrane domain"/>
    <property type="match status" value="2"/>
</dbReference>
<reference evidence="2 3" key="1">
    <citation type="submission" date="2022-03" db="EMBL/GenBank/DDBJ databases">
        <authorList>
            <person name="Koch H."/>
        </authorList>
    </citation>
    <scope>NUCLEOTIDE SEQUENCE [LARGE SCALE GENOMIC DNA]</scope>
    <source>
        <strain evidence="2 3">G1</strain>
    </source>
</reference>
<dbReference type="Proteomes" id="UP001295463">
    <property type="component" value="Chromosome"/>
</dbReference>
<name>A0ABM9D642_9BACT</name>
<accession>A0ABM9D642</accession>
<keyword evidence="1" id="KW-0812">Transmembrane</keyword>
<evidence type="ECO:0000256" key="1">
    <source>
        <dbReference type="SAM" id="Phobius"/>
    </source>
</evidence>
<dbReference type="Gene3D" id="3.30.2090.10">
    <property type="entry name" value="Multidrug efflux transporter AcrB TolC docking domain, DN and DC subdomains"/>
    <property type="match status" value="2"/>
</dbReference>
<feature type="transmembrane region" description="Helical" evidence="1">
    <location>
        <begin position="886"/>
        <end position="906"/>
    </location>
</feature>
<keyword evidence="1" id="KW-0472">Membrane</keyword>
<organism evidence="2 3">
    <name type="scientific">Trichlorobacter ammonificans</name>
    <dbReference type="NCBI Taxonomy" id="2916410"/>
    <lineage>
        <taxon>Bacteria</taxon>
        <taxon>Pseudomonadati</taxon>
        <taxon>Thermodesulfobacteriota</taxon>
        <taxon>Desulfuromonadia</taxon>
        <taxon>Geobacterales</taxon>
        <taxon>Geobacteraceae</taxon>
        <taxon>Trichlorobacter</taxon>
    </lineage>
</organism>
<dbReference type="SUPFAM" id="SSF82714">
    <property type="entry name" value="Multidrug efflux transporter AcrB TolC docking domain, DN and DC subdomains"/>
    <property type="match status" value="2"/>
</dbReference>
<protein>
    <submittedName>
        <fullName evidence="2">Multidrug efflux pump RND permease subunit MdtB</fullName>
    </submittedName>
</protein>
<proteinExistence type="predicted"/>
<dbReference type="InterPro" id="IPR027463">
    <property type="entry name" value="AcrB_DN_DC_subdom"/>
</dbReference>
<dbReference type="EMBL" id="OW150024">
    <property type="protein sequence ID" value="CAH2030615.1"/>
    <property type="molecule type" value="Genomic_DNA"/>
</dbReference>
<dbReference type="PANTHER" id="PTHR32063:SF21">
    <property type="entry name" value="MULTIDRUG RESISTANCE PROTEIN MDTB"/>
    <property type="match status" value="1"/>
</dbReference>
<evidence type="ECO:0000313" key="2">
    <source>
        <dbReference type="EMBL" id="CAH2030615.1"/>
    </source>
</evidence>
<dbReference type="InterPro" id="IPR001036">
    <property type="entry name" value="Acrflvin-R"/>
</dbReference>
<feature type="transmembrane region" description="Helical" evidence="1">
    <location>
        <begin position="467"/>
        <end position="486"/>
    </location>
</feature>
<keyword evidence="3" id="KW-1185">Reference proteome</keyword>
<keyword evidence="1" id="KW-1133">Transmembrane helix</keyword>
<gene>
    <name evidence="2" type="primary">mdtB</name>
    <name evidence="2" type="ORF">GEAMG1_0802</name>
</gene>
<dbReference type="RefSeq" id="WP_305731537.1">
    <property type="nucleotide sequence ID" value="NZ_OW150024.1"/>
</dbReference>
<dbReference type="Pfam" id="PF00873">
    <property type="entry name" value="ACR_tran"/>
    <property type="match status" value="1"/>
</dbReference>
<feature type="transmembrane region" description="Helical" evidence="1">
    <location>
        <begin position="435"/>
        <end position="455"/>
    </location>
</feature>
<feature type="transmembrane region" description="Helical" evidence="1">
    <location>
        <begin position="391"/>
        <end position="415"/>
    </location>
</feature>
<evidence type="ECO:0000313" key="3">
    <source>
        <dbReference type="Proteomes" id="UP001295463"/>
    </source>
</evidence>